<dbReference type="CDD" id="cd05121">
    <property type="entry name" value="ABC1_ADCK3-like"/>
    <property type="match status" value="1"/>
</dbReference>
<evidence type="ECO:0000313" key="5">
    <source>
        <dbReference type="Proteomes" id="UP000389128"/>
    </source>
</evidence>
<dbReference type="PANTHER" id="PTHR10566">
    <property type="entry name" value="CHAPERONE-ACTIVITY OF BC1 COMPLEX CABC1 -RELATED"/>
    <property type="match status" value="1"/>
</dbReference>
<reference evidence="4 5" key="1">
    <citation type="submission" date="2019-01" db="EMBL/GenBank/DDBJ databases">
        <title>Zoogloea oleivorans genome sequencing and assembly.</title>
        <authorList>
            <person name="Tancsics A."/>
            <person name="Farkas M."/>
            <person name="Kriszt B."/>
            <person name="Maroti G."/>
            <person name="Horvath B."/>
        </authorList>
    </citation>
    <scope>NUCLEOTIDE SEQUENCE [LARGE SCALE GENOMIC DNA]</scope>
    <source>
        <strain evidence="4 5">Buc</strain>
    </source>
</reference>
<dbReference type="InterPro" id="IPR011009">
    <property type="entry name" value="Kinase-like_dom_sf"/>
</dbReference>
<dbReference type="Pfam" id="PF03109">
    <property type="entry name" value="ABC1"/>
    <property type="match status" value="1"/>
</dbReference>
<keyword evidence="5" id="KW-1185">Reference proteome</keyword>
<dbReference type="SUPFAM" id="SSF56112">
    <property type="entry name" value="Protein kinase-like (PK-like)"/>
    <property type="match status" value="1"/>
</dbReference>
<dbReference type="PANTHER" id="PTHR10566:SF113">
    <property type="entry name" value="PROTEIN ACTIVITY OF BC1 COMPLEX KINASE 7, CHLOROPLASTIC"/>
    <property type="match status" value="1"/>
</dbReference>
<proteinExistence type="inferred from homology"/>
<evidence type="ECO:0000256" key="2">
    <source>
        <dbReference type="SAM" id="Phobius"/>
    </source>
</evidence>
<feature type="transmembrane region" description="Helical" evidence="2">
    <location>
        <begin position="538"/>
        <end position="558"/>
    </location>
</feature>
<keyword evidence="2" id="KW-0472">Membrane</keyword>
<sequence length="564" mass="62542">MLWQAIGAVRDLGRLHEIAGVLIRYGFGDLVRRIGMARTLERAGKALHWREPEELARLEPPARVRRALEELGPSFIKLGQILATRVDLFPSEWIAEFSKLQDDAPALPFAEIHAQLTEDLGEAPENIFTELDVRPLAAASLAQVHRARLADGCAVVLKIRRPGIRPTVEADLRLLARLAEIVEAETPDLRRYRPKEVVRQFTLSLRRELDFAAECRNAERVANQFKAHPEIIVPRIHWQWCGERLNVQDFVEGISGRNLTAADAAGLDRKLLARRGAQAVLKMMLEDGFFHADPHPGNVFYLPENRIAFIDFGMVGRLPEERRVQVAHLLHGLVTRDTETVAGVLLDWGSEGESSSDVELTRLNSEIGAFVDMYHGVPLHRLDLGVMLSDLVSILREHGLSLPPDLALMLKAFITLEGMGRQLDPNFDMAAEATPFLKNILLAQTTPDALARRGWRALSDAIGLVTSLPKDLRQFLRAARRGKLQVQVEVLPLKQFGQQIDRAASRLALSIAIAALIVGSAIVMTVERAPALAGLPSFGMLGFIAAVIGGLWLLVSIWRSGRSE</sequence>
<organism evidence="4 5">
    <name type="scientific">Zoogloea oleivorans</name>
    <dbReference type="NCBI Taxonomy" id="1552750"/>
    <lineage>
        <taxon>Bacteria</taxon>
        <taxon>Pseudomonadati</taxon>
        <taxon>Pseudomonadota</taxon>
        <taxon>Betaproteobacteria</taxon>
        <taxon>Rhodocyclales</taxon>
        <taxon>Zoogloeaceae</taxon>
        <taxon>Zoogloea</taxon>
    </lineage>
</organism>
<keyword evidence="2" id="KW-1133">Transmembrane helix</keyword>
<feature type="transmembrane region" description="Helical" evidence="2">
    <location>
        <begin position="507"/>
        <end position="526"/>
    </location>
</feature>
<evidence type="ECO:0000256" key="1">
    <source>
        <dbReference type="ARBA" id="ARBA00009670"/>
    </source>
</evidence>
<comment type="similarity">
    <text evidence="1">Belongs to the protein kinase superfamily. ADCK protein kinase family.</text>
</comment>
<evidence type="ECO:0000313" key="4">
    <source>
        <dbReference type="EMBL" id="TYC53344.1"/>
    </source>
</evidence>
<accession>A0A6C2CHA8</accession>
<dbReference type="EMBL" id="SDKK01000028">
    <property type="protein sequence ID" value="TYC53344.1"/>
    <property type="molecule type" value="Genomic_DNA"/>
</dbReference>
<keyword evidence="4" id="KW-0830">Ubiquinone</keyword>
<dbReference type="OrthoDB" id="9795390at2"/>
<dbReference type="RefSeq" id="WP_148581149.1">
    <property type="nucleotide sequence ID" value="NZ_SDKK01000028.1"/>
</dbReference>
<keyword evidence="2" id="KW-0812">Transmembrane</keyword>
<dbReference type="InterPro" id="IPR050154">
    <property type="entry name" value="UbiB_kinase"/>
</dbReference>
<protein>
    <submittedName>
        <fullName evidence="4">Ubiquinone biosynthesis protein UbiB</fullName>
    </submittedName>
</protein>
<gene>
    <name evidence="4" type="ORF">ETQ85_21630</name>
</gene>
<feature type="domain" description="ABC1 atypical kinase-like" evidence="3">
    <location>
        <begin position="99"/>
        <end position="342"/>
    </location>
</feature>
<comment type="caution">
    <text evidence="4">The sequence shown here is derived from an EMBL/GenBank/DDBJ whole genome shotgun (WGS) entry which is preliminary data.</text>
</comment>
<dbReference type="AlphaFoldDB" id="A0A6C2CHA8"/>
<dbReference type="InterPro" id="IPR004147">
    <property type="entry name" value="ABC1_dom"/>
</dbReference>
<name>A0A6C2CHA8_9RHOO</name>
<dbReference type="Proteomes" id="UP000389128">
    <property type="component" value="Unassembled WGS sequence"/>
</dbReference>
<evidence type="ECO:0000259" key="3">
    <source>
        <dbReference type="Pfam" id="PF03109"/>
    </source>
</evidence>